<dbReference type="SUPFAM" id="SSF50685">
    <property type="entry name" value="Barwin-like endoglucanases"/>
    <property type="match status" value="1"/>
</dbReference>
<keyword evidence="1" id="KW-0732">Signal</keyword>
<protein>
    <submittedName>
        <fullName evidence="4">3D domain-containing protein</fullName>
    </submittedName>
</protein>
<feature type="compositionally biased region" description="Polar residues" evidence="2">
    <location>
        <begin position="77"/>
        <end position="86"/>
    </location>
</feature>
<proteinExistence type="predicted"/>
<dbReference type="Pfam" id="PF06725">
    <property type="entry name" value="3D"/>
    <property type="match status" value="1"/>
</dbReference>
<dbReference type="PANTHER" id="PTHR39160">
    <property type="entry name" value="CELL WALL-BINDING PROTEIN YOCH"/>
    <property type="match status" value="1"/>
</dbReference>
<feature type="region of interest" description="Disordered" evidence="2">
    <location>
        <begin position="53"/>
        <end position="86"/>
    </location>
</feature>
<keyword evidence="5" id="KW-1185">Reference proteome</keyword>
<evidence type="ECO:0000256" key="1">
    <source>
        <dbReference type="ARBA" id="ARBA00022729"/>
    </source>
</evidence>
<dbReference type="CDD" id="cd22786">
    <property type="entry name" value="DPBB_YuiC-like"/>
    <property type="match status" value="1"/>
</dbReference>
<reference evidence="5" key="1">
    <citation type="journal article" date="2019" name="Int. J. Syst. Evol. Microbiol.">
        <title>The Global Catalogue of Microorganisms (GCM) 10K type strain sequencing project: providing services to taxonomists for standard genome sequencing and annotation.</title>
        <authorList>
            <consortium name="The Broad Institute Genomics Platform"/>
            <consortium name="The Broad Institute Genome Sequencing Center for Infectious Disease"/>
            <person name="Wu L."/>
            <person name="Ma J."/>
        </authorList>
    </citation>
    <scope>NUCLEOTIDE SEQUENCE [LARGE SCALE GENOMIC DNA]</scope>
    <source>
        <strain evidence="5">CCUG 53270</strain>
    </source>
</reference>
<feature type="domain" description="3D" evidence="3">
    <location>
        <begin position="152"/>
        <end position="213"/>
    </location>
</feature>
<name>A0ABW3UHL5_9BACL</name>
<organism evidence="4 5">
    <name type="scientific">Paenibacillus vulneris</name>
    <dbReference type="NCBI Taxonomy" id="1133364"/>
    <lineage>
        <taxon>Bacteria</taxon>
        <taxon>Bacillati</taxon>
        <taxon>Bacillota</taxon>
        <taxon>Bacilli</taxon>
        <taxon>Bacillales</taxon>
        <taxon>Paenibacillaceae</taxon>
        <taxon>Paenibacillus</taxon>
    </lineage>
</organism>
<evidence type="ECO:0000259" key="3">
    <source>
        <dbReference type="Pfam" id="PF06725"/>
    </source>
</evidence>
<dbReference type="InterPro" id="IPR051933">
    <property type="entry name" value="Resuscitation_pf_RpfB"/>
</dbReference>
<evidence type="ECO:0000313" key="4">
    <source>
        <dbReference type="EMBL" id="MFD1220238.1"/>
    </source>
</evidence>
<evidence type="ECO:0000256" key="2">
    <source>
        <dbReference type="SAM" id="MobiDB-lite"/>
    </source>
</evidence>
<dbReference type="RefSeq" id="WP_079908181.1">
    <property type="nucleotide sequence ID" value="NZ_BAABJG010000006.1"/>
</dbReference>
<dbReference type="EMBL" id="JBHTLU010000013">
    <property type="protein sequence ID" value="MFD1220238.1"/>
    <property type="molecule type" value="Genomic_DNA"/>
</dbReference>
<dbReference type="InterPro" id="IPR010611">
    <property type="entry name" value="3D_dom"/>
</dbReference>
<dbReference type="Gene3D" id="2.40.40.10">
    <property type="entry name" value="RlpA-like domain"/>
    <property type="match status" value="1"/>
</dbReference>
<dbReference type="InterPro" id="IPR036908">
    <property type="entry name" value="RlpA-like_sf"/>
</dbReference>
<accession>A0ABW3UHL5</accession>
<sequence length="234" mass="25691">MLPKAVSHAKWICFIAVLLGLFLALEQEQQSLAQNGPADHGQTSQVLPSLSQNVPAAAEPQSLSRPQEENAAKETKAVTTVKQNTTVTSNKKSDKYTFLPNMKKDISHYKAVEVTATGYYAGKESTGKTPGHPEYGVTFSGMKVQRDKNSFSTIAADPAVFPLGTVLWIPGYGYGIVADTGSAIKGNRIDLYFETKDQVYREWGKKTLNVFIVKKGDGKITKTIWSQLENEILF</sequence>
<gene>
    <name evidence="4" type="ORF">ACFQ4B_08910</name>
</gene>
<comment type="caution">
    <text evidence="4">The sequence shown here is derived from an EMBL/GenBank/DDBJ whole genome shotgun (WGS) entry which is preliminary data.</text>
</comment>
<dbReference type="Proteomes" id="UP001597180">
    <property type="component" value="Unassembled WGS sequence"/>
</dbReference>
<evidence type="ECO:0000313" key="5">
    <source>
        <dbReference type="Proteomes" id="UP001597180"/>
    </source>
</evidence>
<dbReference type="PANTHER" id="PTHR39160:SF4">
    <property type="entry name" value="RESUSCITATION-PROMOTING FACTOR RPFB"/>
    <property type="match status" value="1"/>
</dbReference>
<feature type="compositionally biased region" description="Basic and acidic residues" evidence="2">
    <location>
        <begin position="66"/>
        <end position="76"/>
    </location>
</feature>